<feature type="compositionally biased region" description="Low complexity" evidence="1">
    <location>
        <begin position="200"/>
        <end position="211"/>
    </location>
</feature>
<accession>A0A852YEI8</accession>
<gene>
    <name evidence="2" type="ORF">BJ979_002798</name>
</gene>
<name>A0A852YEI8_9MICO</name>
<protein>
    <submittedName>
        <fullName evidence="2">Uncharacterized protein</fullName>
    </submittedName>
</protein>
<comment type="caution">
    <text evidence="2">The sequence shown here is derived from an EMBL/GenBank/DDBJ whole genome shotgun (WGS) entry which is preliminary data.</text>
</comment>
<feature type="compositionally biased region" description="Low complexity" evidence="1">
    <location>
        <begin position="15"/>
        <end position="28"/>
    </location>
</feature>
<feature type="region of interest" description="Disordered" evidence="1">
    <location>
        <begin position="157"/>
        <end position="178"/>
    </location>
</feature>
<evidence type="ECO:0000313" key="3">
    <source>
        <dbReference type="Proteomes" id="UP000553888"/>
    </source>
</evidence>
<keyword evidence="3" id="KW-1185">Reference proteome</keyword>
<feature type="region of interest" description="Disordered" evidence="1">
    <location>
        <begin position="200"/>
        <end position="221"/>
    </location>
</feature>
<dbReference type="EMBL" id="JACBZY010000001">
    <property type="protein sequence ID" value="NYH00173.1"/>
    <property type="molecule type" value="Genomic_DNA"/>
</dbReference>
<reference evidence="2 3" key="1">
    <citation type="submission" date="2020-07" db="EMBL/GenBank/DDBJ databases">
        <title>Sequencing the genomes of 1000 actinobacteria strains.</title>
        <authorList>
            <person name="Klenk H.-P."/>
        </authorList>
    </citation>
    <scope>NUCLEOTIDE SEQUENCE [LARGE SCALE GENOMIC DNA]</scope>
    <source>
        <strain evidence="2 3">DSM 23141</strain>
    </source>
</reference>
<evidence type="ECO:0000256" key="1">
    <source>
        <dbReference type="SAM" id="MobiDB-lite"/>
    </source>
</evidence>
<feature type="region of interest" description="Disordered" evidence="1">
    <location>
        <begin position="1"/>
        <end position="55"/>
    </location>
</feature>
<dbReference type="Proteomes" id="UP000553888">
    <property type="component" value="Unassembled WGS sequence"/>
</dbReference>
<evidence type="ECO:0000313" key="2">
    <source>
        <dbReference type="EMBL" id="NYH00173.1"/>
    </source>
</evidence>
<organism evidence="2 3">
    <name type="scientific">Schumannella luteola</name>
    <dbReference type="NCBI Taxonomy" id="472059"/>
    <lineage>
        <taxon>Bacteria</taxon>
        <taxon>Bacillati</taxon>
        <taxon>Actinomycetota</taxon>
        <taxon>Actinomycetes</taxon>
        <taxon>Micrococcales</taxon>
        <taxon>Microbacteriaceae</taxon>
        <taxon>Schumannella</taxon>
    </lineage>
</organism>
<feature type="compositionally biased region" description="Basic and acidic residues" evidence="1">
    <location>
        <begin position="1"/>
        <end position="12"/>
    </location>
</feature>
<proteinExistence type="predicted"/>
<dbReference type="AlphaFoldDB" id="A0A852YEI8"/>
<sequence>MRIEPARVRHDPQTGPGDPLGLLAGDGLRPAEALTVGGDAGDRDDRGPVLGDEVGEPLGARAQLGAIELVGPCRGAVDEVGDADAGLDDRGPLRVVEARGELRQPGQDAGGDERRVEAVAGMREVGARRGGPESGVDADEQQLQSRAEQRLDRRAAQGVELGACEPRNRPRVAGPARRDRRYRSQLFAFAAAFAAFLNSRTSSSDSLSWMSATDRVEPSSP</sequence>